<dbReference type="EMBL" id="LN828717">
    <property type="protein sequence ID" value="CFW42449.1"/>
    <property type="molecule type" value="Genomic_DNA"/>
</dbReference>
<proteinExistence type="predicted"/>
<name>D8FRN8_BPSYP</name>
<accession>D8FRN8</accession>
<reference evidence="1 3" key="2">
    <citation type="journal article" date="2005" name="J. Bacteriol.">
        <title>The genome of S-PM2, a 'photosynthetic' T4-type bacteriophage that infects marine Synechococcus strains.</title>
        <authorList>
            <person name="Mann N.H."/>
            <person name="Clokie M.R."/>
            <person name="Millard A."/>
            <person name="Cook A."/>
            <person name="Wilson W.H."/>
            <person name="Wheatley P.J."/>
            <person name="Letarov A."/>
            <person name="Krisch H.M."/>
        </authorList>
    </citation>
    <scope>NUCLEOTIDE SEQUENCE</scope>
</reference>
<evidence type="ECO:0000313" key="1">
    <source>
        <dbReference type="EMBL" id="CBR26945.1"/>
    </source>
</evidence>
<dbReference type="KEGG" id="vg:10100909"/>
<dbReference type="Proteomes" id="UP000000994">
    <property type="component" value="Segment"/>
</dbReference>
<keyword evidence="3" id="KW-1185">Reference proteome</keyword>
<reference evidence="1 3" key="1">
    <citation type="journal article" date="2004" name="Proc. Natl. Acad. Sci. U.S.A.">
        <title>Genetic organization of the psbAD region in phages infecting marine Synechococcus strains.</title>
        <authorList>
            <person name="Millard A."/>
            <person name="Clokie M.R."/>
            <person name="Shub D.A."/>
            <person name="Mann N.H."/>
        </authorList>
    </citation>
    <scope>NUCLEOTIDE SEQUENCE [LARGE SCALE GENOMIC DNA]</scope>
</reference>
<dbReference type="RefSeq" id="YP_004030797.1">
    <property type="nucleotide sequence ID" value="NC_006820.1"/>
</dbReference>
<gene>
    <name evidence="2" type="ORF">S-PM2d250</name>
    <name evidence="1" type="ORF">S-PM2p250</name>
</gene>
<organismHost>
    <name type="scientific">Synechococcus</name>
    <dbReference type="NCBI Taxonomy" id="1129"/>
</organismHost>
<evidence type="ECO:0000313" key="4">
    <source>
        <dbReference type="Proteomes" id="UP000246186"/>
    </source>
</evidence>
<reference evidence="2" key="4">
    <citation type="submission" date="2015-02" db="EMBL/GenBank/DDBJ databases">
        <authorList>
            <person name="Chooi Y.-H."/>
        </authorList>
    </citation>
    <scope>NUCLEOTIDE SEQUENCE</scope>
</reference>
<sequence length="47" mass="5097">MSGVRVSYSPWGNPNIAGWNSLVVQRSHKPQVVGSNPTPAPISKFTF</sequence>
<organism evidence="1 3">
    <name type="scientific">Synechococcus phage S-PM2</name>
    <dbReference type="NCBI Taxonomy" id="238854"/>
    <lineage>
        <taxon>Viruses</taxon>
        <taxon>Duplodnaviria</taxon>
        <taxon>Heunggongvirae</taxon>
        <taxon>Uroviricota</taxon>
        <taxon>Caudoviricetes</taxon>
        <taxon>Pantevenvirales</taxon>
        <taxon>Kyanoviridae</taxon>
        <taxon>Nodensvirus</taxon>
        <taxon>Nodensvirus spm2</taxon>
    </lineage>
</organism>
<dbReference type="Proteomes" id="UP000246186">
    <property type="component" value="Genome"/>
</dbReference>
<protein>
    <submittedName>
        <fullName evidence="1">Putative ATPase</fullName>
    </submittedName>
</protein>
<evidence type="ECO:0000313" key="3">
    <source>
        <dbReference type="Proteomes" id="UP000000994"/>
    </source>
</evidence>
<reference evidence="2 4" key="3">
    <citation type="journal article" date="2015" name="PLoS ONE">
        <title>Spontaneous Deletion of an "ORFanage" Region Facilitates Host Adaptation in a "Photosynthetic" Cyanophage.</title>
        <authorList>
            <person name="Puxty R.J."/>
            <person name="Perez-Sepulveda B."/>
            <person name="Rihtman B."/>
            <person name="Evans D.J."/>
            <person name="Millard A.D."/>
            <person name="Scanlan D.J."/>
        </authorList>
    </citation>
    <scope>NUCLEOTIDE SEQUENCE [LARGE SCALE GENOMIC DNA]</scope>
</reference>
<dbReference type="EMBL" id="AJ630128">
    <property type="protein sequence ID" value="CBR26945.1"/>
    <property type="molecule type" value="Genomic_DNA"/>
</dbReference>
<evidence type="ECO:0000313" key="2">
    <source>
        <dbReference type="EMBL" id="CFW42449.1"/>
    </source>
</evidence>